<keyword evidence="3" id="KW-0804">Transcription</keyword>
<dbReference type="Gene3D" id="1.10.10.60">
    <property type="entry name" value="Homeodomain-like"/>
    <property type="match status" value="1"/>
</dbReference>
<dbReference type="Pfam" id="PF00440">
    <property type="entry name" value="TetR_N"/>
    <property type="match status" value="1"/>
</dbReference>
<evidence type="ECO:0000256" key="3">
    <source>
        <dbReference type="ARBA" id="ARBA00023163"/>
    </source>
</evidence>
<dbReference type="Pfam" id="PF13305">
    <property type="entry name" value="TetR_C_33"/>
    <property type="match status" value="1"/>
</dbReference>
<dbReference type="InterPro" id="IPR036271">
    <property type="entry name" value="Tet_transcr_reg_TetR-rel_C_sf"/>
</dbReference>
<dbReference type="EMBL" id="JAMAST010000005">
    <property type="protein sequence ID" value="MCL1631693.1"/>
    <property type="molecule type" value="Genomic_DNA"/>
</dbReference>
<comment type="caution">
    <text evidence="6">The sequence shown here is derived from an EMBL/GenBank/DDBJ whole genome shotgun (WGS) entry which is preliminary data.</text>
</comment>
<evidence type="ECO:0000256" key="1">
    <source>
        <dbReference type="ARBA" id="ARBA00023015"/>
    </source>
</evidence>
<keyword evidence="2 4" id="KW-0238">DNA-binding</keyword>
<feature type="DNA-binding region" description="H-T-H motif" evidence="4">
    <location>
        <begin position="27"/>
        <end position="46"/>
    </location>
</feature>
<accession>A0ABT0MAS6</accession>
<protein>
    <submittedName>
        <fullName evidence="6">WHG domain-containing protein</fullName>
    </submittedName>
</protein>
<proteinExistence type="predicted"/>
<evidence type="ECO:0000313" key="7">
    <source>
        <dbReference type="Proteomes" id="UP001203004"/>
    </source>
</evidence>
<sequence length="189" mass="21398">MRQGLTKQQIVAQAARLVEEKGLEKLTLASLAERLQIKTPSLYNHIKNLSDLKIRIANYGLELLAERLIHAALGKARDDALFAVAEAYFDFTKVHPHLYVAIIYASDPLDATFTEISDRVLAALFQILEGYALSGAERVHAIRGLRSIIHGFVSLQMHHGFNMDYDREQSLKWILATYLEGLNMKHKQK</sequence>
<dbReference type="Proteomes" id="UP001203004">
    <property type="component" value="Unassembled WGS sequence"/>
</dbReference>
<name>A0ABT0MAS6_9BACL</name>
<gene>
    <name evidence="6" type="ORF">M3N64_06990</name>
</gene>
<feature type="domain" description="HTH tetR-type" evidence="5">
    <location>
        <begin position="4"/>
        <end position="64"/>
    </location>
</feature>
<keyword evidence="7" id="KW-1185">Reference proteome</keyword>
<dbReference type="PROSITE" id="PS50977">
    <property type="entry name" value="HTH_TETR_2"/>
    <property type="match status" value="1"/>
</dbReference>
<evidence type="ECO:0000313" key="6">
    <source>
        <dbReference type="EMBL" id="MCL1631693.1"/>
    </source>
</evidence>
<dbReference type="RefSeq" id="WP_249100182.1">
    <property type="nucleotide sequence ID" value="NZ_JAMAST010000005.1"/>
</dbReference>
<dbReference type="InterPro" id="IPR050109">
    <property type="entry name" value="HTH-type_TetR-like_transc_reg"/>
</dbReference>
<dbReference type="InterPro" id="IPR025996">
    <property type="entry name" value="MT1864/Rv1816-like_C"/>
</dbReference>
<organism evidence="6 7">
    <name type="scientific">Sporolactobacillus mangiferae</name>
    <dbReference type="NCBI Taxonomy" id="2940498"/>
    <lineage>
        <taxon>Bacteria</taxon>
        <taxon>Bacillati</taxon>
        <taxon>Bacillota</taxon>
        <taxon>Bacilli</taxon>
        <taxon>Bacillales</taxon>
        <taxon>Sporolactobacillaceae</taxon>
        <taxon>Sporolactobacillus</taxon>
    </lineage>
</organism>
<dbReference type="InterPro" id="IPR001647">
    <property type="entry name" value="HTH_TetR"/>
</dbReference>
<dbReference type="SUPFAM" id="SSF48498">
    <property type="entry name" value="Tetracyclin repressor-like, C-terminal domain"/>
    <property type="match status" value="1"/>
</dbReference>
<dbReference type="Gene3D" id="1.10.357.10">
    <property type="entry name" value="Tetracycline Repressor, domain 2"/>
    <property type="match status" value="1"/>
</dbReference>
<dbReference type="SUPFAM" id="SSF46689">
    <property type="entry name" value="Homeodomain-like"/>
    <property type="match status" value="1"/>
</dbReference>
<evidence type="ECO:0000259" key="5">
    <source>
        <dbReference type="PROSITE" id="PS50977"/>
    </source>
</evidence>
<dbReference type="InterPro" id="IPR009057">
    <property type="entry name" value="Homeodomain-like_sf"/>
</dbReference>
<reference evidence="6 7" key="1">
    <citation type="submission" date="2022-05" db="EMBL/GenBank/DDBJ databases">
        <title>Sporolactobacillus sp nov CPB3-1, isolated from tree bark (Mangifera indica L.).</title>
        <authorList>
            <person name="Phuengjayaem S."/>
            <person name="Tanasupawat S."/>
        </authorList>
    </citation>
    <scope>NUCLEOTIDE SEQUENCE [LARGE SCALE GENOMIC DNA]</scope>
    <source>
        <strain evidence="6 7">CPB3-1</strain>
    </source>
</reference>
<evidence type="ECO:0000256" key="4">
    <source>
        <dbReference type="PROSITE-ProRule" id="PRU00335"/>
    </source>
</evidence>
<keyword evidence="1" id="KW-0805">Transcription regulation</keyword>
<dbReference type="PANTHER" id="PTHR30055">
    <property type="entry name" value="HTH-TYPE TRANSCRIPTIONAL REGULATOR RUTR"/>
    <property type="match status" value="1"/>
</dbReference>
<evidence type="ECO:0000256" key="2">
    <source>
        <dbReference type="ARBA" id="ARBA00023125"/>
    </source>
</evidence>
<dbReference type="PANTHER" id="PTHR30055:SF239">
    <property type="entry name" value="TRANSCRIPTIONAL REGULATORY PROTEIN"/>
    <property type="match status" value="1"/>
</dbReference>